<name>A0A6J1TF25_FRAOC</name>
<dbReference type="Proteomes" id="UP000504606">
    <property type="component" value="Unplaced"/>
</dbReference>
<dbReference type="InterPro" id="IPR019080">
    <property type="entry name" value="YqaJ_viral_recombinase"/>
</dbReference>
<dbReference type="GeneID" id="113215900"/>
<dbReference type="RefSeq" id="XP_052124048.1">
    <property type="nucleotide sequence ID" value="XM_052268088.1"/>
</dbReference>
<evidence type="ECO:0000313" key="5">
    <source>
        <dbReference type="RefSeq" id="XP_052124048.1"/>
    </source>
</evidence>
<dbReference type="AlphaFoldDB" id="A0A6J1TF25"/>
<dbReference type="KEGG" id="foc:127749537"/>
<dbReference type="PANTHER" id="PTHR47526">
    <property type="entry name" value="ATP-DEPENDENT DNA HELICASE"/>
    <property type="match status" value="1"/>
</dbReference>
<dbReference type="InterPro" id="IPR011604">
    <property type="entry name" value="PDDEXK-like_dom_sf"/>
</dbReference>
<proteinExistence type="predicted"/>
<dbReference type="Gene3D" id="3.90.320.10">
    <property type="match status" value="1"/>
</dbReference>
<dbReference type="InterPro" id="IPR011335">
    <property type="entry name" value="Restrct_endonuc-II-like"/>
</dbReference>
<accession>A0A6J1TF25</accession>
<gene>
    <name evidence="4" type="primary">LOC113215900</name>
    <name evidence="5" type="synonym">LOC127749537</name>
</gene>
<protein>
    <submittedName>
        <fullName evidence="4">Uncharacterized protein LOC113215900</fullName>
    </submittedName>
    <submittedName>
        <fullName evidence="5">Uncharacterized protein LOC127749537</fullName>
    </submittedName>
</protein>
<evidence type="ECO:0000259" key="2">
    <source>
        <dbReference type="Pfam" id="PF09588"/>
    </source>
</evidence>
<dbReference type="GO" id="GO:0006281">
    <property type="term" value="P:DNA repair"/>
    <property type="evidence" value="ECO:0007669"/>
    <property type="project" value="UniProtKB-ARBA"/>
</dbReference>
<dbReference type="PANTHER" id="PTHR47526:SF4">
    <property type="entry name" value="SWIM-TYPE DOMAIN-CONTAINING PROTEIN"/>
    <property type="match status" value="1"/>
</dbReference>
<feature type="region of interest" description="Disordered" evidence="1">
    <location>
        <begin position="536"/>
        <end position="572"/>
    </location>
</feature>
<keyword evidence="3" id="KW-1185">Reference proteome</keyword>
<sequence length="749" mass="83575">MNHLKRSVYFETLSGLVQERYLSKLEDVGGLDPYALLSGFSSAIEAMPPITSSCIQDYLVYKCSFYTFENFLSEKSLRAGNNFVASEKVSSLESRWIQNKSNYILRCRVEPSMRSTEPARRPWAIVSKLGIILSAHCDCAAGLGEACSHVSAMLFCVRTFRKSRIICSVTDEPAYWRPPSERIKATMSCIRHINFTTPERLLHNMIHGKEHVVRAPTTKYPALSDDEYERMIQACFKSAPGVVHTLVNPFSAQIIAKRPKSLKDLYHESHEEKSLEELRDIAAGVDLSLSQEEIDKIELETRKQAKGKAFYKRRIGRAPASKFKAICRTSTEGKISMSLLKSLVDPYHSRFTTEATRYGCIHEKDALAAYRQQMVKSHQKFTLTNCGSFCNADYPEFIGTPDALVSCTCCGKGCCEVKCPMCLEESDENDLSQTLEKGLASFPVGEVLDEVTGNLVYKLKETHAYFYQVQCQLFLTGRAYSDFVVWTPKNKPIIIRLEPDIQFWERESAKAKFYIRNIVLPELLGKYFTRQERRELEEERQKGGNGKITGVAKRKKNKKNIPPASPLLLPPNSSVPQYHTPVNISNIISSPASAASGVSNTTFTLPKTPSKPIPIPSRPCTPIILPKTPSTSASPSIIRRTFTLPKTPSTPIPIPSSPCTPTILPKTPSSSISIVSCPSTPIIRTTFIPPKFKTPNTSSSNTPAKTRYVIIKKPSNGQTQTPGPDRKPLSTLNLGNILNRVSGMNKFCQ</sequence>
<dbReference type="CDD" id="cd22343">
    <property type="entry name" value="PDDEXK_lambda_exonuclease-like"/>
    <property type="match status" value="1"/>
</dbReference>
<feature type="domain" description="YqaJ viral recombinase" evidence="2">
    <location>
        <begin position="312"/>
        <end position="478"/>
    </location>
</feature>
<reference evidence="4 5" key="1">
    <citation type="submission" date="2025-04" db="UniProtKB">
        <authorList>
            <consortium name="RefSeq"/>
        </authorList>
    </citation>
    <scope>IDENTIFICATION</scope>
    <source>
        <tissue evidence="4 5">Whole organism</tissue>
    </source>
</reference>
<evidence type="ECO:0000313" key="4">
    <source>
        <dbReference type="RefSeq" id="XP_026291347.1"/>
    </source>
</evidence>
<organism evidence="3 4">
    <name type="scientific">Frankliniella occidentalis</name>
    <name type="common">Western flower thrips</name>
    <name type="synonym">Euthrips occidentalis</name>
    <dbReference type="NCBI Taxonomy" id="133901"/>
    <lineage>
        <taxon>Eukaryota</taxon>
        <taxon>Metazoa</taxon>
        <taxon>Ecdysozoa</taxon>
        <taxon>Arthropoda</taxon>
        <taxon>Hexapoda</taxon>
        <taxon>Insecta</taxon>
        <taxon>Pterygota</taxon>
        <taxon>Neoptera</taxon>
        <taxon>Paraneoptera</taxon>
        <taxon>Thysanoptera</taxon>
        <taxon>Terebrantia</taxon>
        <taxon>Thripoidea</taxon>
        <taxon>Thripidae</taxon>
        <taxon>Frankliniella</taxon>
    </lineage>
</organism>
<dbReference type="SUPFAM" id="SSF52980">
    <property type="entry name" value="Restriction endonuclease-like"/>
    <property type="match status" value="1"/>
</dbReference>
<evidence type="ECO:0000313" key="3">
    <source>
        <dbReference type="Proteomes" id="UP000504606"/>
    </source>
</evidence>
<dbReference type="KEGG" id="foc:113215900"/>
<dbReference type="Pfam" id="PF09588">
    <property type="entry name" value="YqaJ"/>
    <property type="match status" value="1"/>
</dbReference>
<evidence type="ECO:0000256" key="1">
    <source>
        <dbReference type="SAM" id="MobiDB-lite"/>
    </source>
</evidence>
<dbReference type="RefSeq" id="XP_026291347.1">
    <property type="nucleotide sequence ID" value="XM_026435562.2"/>
</dbReference>
<dbReference type="OrthoDB" id="6775702at2759"/>